<keyword evidence="1" id="KW-0812">Transmembrane</keyword>
<protein>
    <submittedName>
        <fullName evidence="2">Uncharacterized protein</fullName>
    </submittedName>
</protein>
<evidence type="ECO:0000256" key="1">
    <source>
        <dbReference type="SAM" id="Phobius"/>
    </source>
</evidence>
<feature type="transmembrane region" description="Helical" evidence="1">
    <location>
        <begin position="12"/>
        <end position="31"/>
    </location>
</feature>
<evidence type="ECO:0000313" key="2">
    <source>
        <dbReference type="EMBL" id="POG62321.1"/>
    </source>
</evidence>
<gene>
    <name evidence="2" type="ORF">GLOIN_2v634084</name>
</gene>
<name>A0A2P4PAD2_RHIID</name>
<feature type="transmembrane region" description="Helical" evidence="1">
    <location>
        <begin position="51"/>
        <end position="72"/>
    </location>
</feature>
<dbReference type="AlphaFoldDB" id="A0A2P4PAD2"/>
<sequence length="120" mass="13460">MNCCFMKNSLLIIVFTAPESTIAIVMVGFLQPSRFCDDKSSVGDMLLLRTSLLSTVVSLEAIVKQFSLYIKLLNIHCLNYMIMKNIKVVKGSWGRNFSITTYLSLLLIFDGFSRASSAFD</sequence>
<feature type="transmembrane region" description="Helical" evidence="1">
    <location>
        <begin position="93"/>
        <end position="112"/>
    </location>
</feature>
<reference evidence="2 3" key="2">
    <citation type="journal article" date="2018" name="New Phytol.">
        <title>High intraspecific genome diversity in the model arbuscular mycorrhizal symbiont Rhizophagus irregularis.</title>
        <authorList>
            <person name="Chen E.C.H."/>
            <person name="Morin E."/>
            <person name="Beaudet D."/>
            <person name="Noel J."/>
            <person name="Yildirir G."/>
            <person name="Ndikumana S."/>
            <person name="Charron P."/>
            <person name="St-Onge C."/>
            <person name="Giorgi J."/>
            <person name="Kruger M."/>
            <person name="Marton T."/>
            <person name="Ropars J."/>
            <person name="Grigoriev I.V."/>
            <person name="Hainaut M."/>
            <person name="Henrissat B."/>
            <person name="Roux C."/>
            <person name="Martin F."/>
            <person name="Corradi N."/>
        </authorList>
    </citation>
    <scope>NUCLEOTIDE SEQUENCE [LARGE SCALE GENOMIC DNA]</scope>
    <source>
        <strain evidence="2 3">DAOM 197198</strain>
    </source>
</reference>
<keyword evidence="1" id="KW-1133">Transmembrane helix</keyword>
<evidence type="ECO:0000313" key="3">
    <source>
        <dbReference type="Proteomes" id="UP000018888"/>
    </source>
</evidence>
<dbReference type="Proteomes" id="UP000018888">
    <property type="component" value="Unassembled WGS sequence"/>
</dbReference>
<comment type="caution">
    <text evidence="2">The sequence shown here is derived from an EMBL/GenBank/DDBJ whole genome shotgun (WGS) entry which is preliminary data.</text>
</comment>
<reference evidence="2 3" key="1">
    <citation type="journal article" date="2013" name="Proc. Natl. Acad. Sci. U.S.A.">
        <title>Genome of an arbuscular mycorrhizal fungus provides insight into the oldest plant symbiosis.</title>
        <authorList>
            <person name="Tisserant E."/>
            <person name="Malbreil M."/>
            <person name="Kuo A."/>
            <person name="Kohler A."/>
            <person name="Symeonidi A."/>
            <person name="Balestrini R."/>
            <person name="Charron P."/>
            <person name="Duensing N."/>
            <person name="Frei Dit Frey N."/>
            <person name="Gianinazzi-Pearson V."/>
            <person name="Gilbert L.B."/>
            <person name="Handa Y."/>
            <person name="Herr J.R."/>
            <person name="Hijri M."/>
            <person name="Koul R."/>
            <person name="Kawaguchi M."/>
            <person name="Krajinski F."/>
            <person name="Lammers P.J."/>
            <person name="Masclaux F.G."/>
            <person name="Murat C."/>
            <person name="Morin E."/>
            <person name="Ndikumana S."/>
            <person name="Pagni M."/>
            <person name="Petitpierre D."/>
            <person name="Requena N."/>
            <person name="Rosikiewicz P."/>
            <person name="Riley R."/>
            <person name="Saito K."/>
            <person name="San Clemente H."/>
            <person name="Shapiro H."/>
            <person name="van Tuinen D."/>
            <person name="Becard G."/>
            <person name="Bonfante P."/>
            <person name="Paszkowski U."/>
            <person name="Shachar-Hill Y.Y."/>
            <person name="Tuskan G.A."/>
            <person name="Young P.W."/>
            <person name="Sanders I.R."/>
            <person name="Henrissat B."/>
            <person name="Rensing S.A."/>
            <person name="Grigoriev I.V."/>
            <person name="Corradi N."/>
            <person name="Roux C."/>
            <person name="Martin F."/>
        </authorList>
    </citation>
    <scope>NUCLEOTIDE SEQUENCE [LARGE SCALE GENOMIC DNA]</scope>
    <source>
        <strain evidence="2 3">DAOM 197198</strain>
    </source>
</reference>
<keyword evidence="3" id="KW-1185">Reference proteome</keyword>
<keyword evidence="1" id="KW-0472">Membrane</keyword>
<proteinExistence type="predicted"/>
<accession>A0A2P4PAD2</accession>
<organism evidence="2 3">
    <name type="scientific">Rhizophagus irregularis (strain DAOM 181602 / DAOM 197198 / MUCL 43194)</name>
    <name type="common">Arbuscular mycorrhizal fungus</name>
    <name type="synonym">Glomus intraradices</name>
    <dbReference type="NCBI Taxonomy" id="747089"/>
    <lineage>
        <taxon>Eukaryota</taxon>
        <taxon>Fungi</taxon>
        <taxon>Fungi incertae sedis</taxon>
        <taxon>Mucoromycota</taxon>
        <taxon>Glomeromycotina</taxon>
        <taxon>Glomeromycetes</taxon>
        <taxon>Glomerales</taxon>
        <taxon>Glomeraceae</taxon>
        <taxon>Rhizophagus</taxon>
    </lineage>
</organism>
<dbReference type="EMBL" id="AUPC02000305">
    <property type="protein sequence ID" value="POG62321.1"/>
    <property type="molecule type" value="Genomic_DNA"/>
</dbReference>